<name>A0AAU9IFN7_9CILI</name>
<keyword evidence="3" id="KW-1185">Reference proteome</keyword>
<feature type="domain" description="Nudix hydrolase" evidence="1">
    <location>
        <begin position="46"/>
        <end position="174"/>
    </location>
</feature>
<dbReference type="PANTHER" id="PTHR10885:SF0">
    <property type="entry name" value="ISOPENTENYL-DIPHOSPHATE DELTA-ISOMERASE"/>
    <property type="match status" value="1"/>
</dbReference>
<organism evidence="2 3">
    <name type="scientific">Blepharisma stoltei</name>
    <dbReference type="NCBI Taxonomy" id="1481888"/>
    <lineage>
        <taxon>Eukaryota</taxon>
        <taxon>Sar</taxon>
        <taxon>Alveolata</taxon>
        <taxon>Ciliophora</taxon>
        <taxon>Postciliodesmatophora</taxon>
        <taxon>Heterotrichea</taxon>
        <taxon>Heterotrichida</taxon>
        <taxon>Blepharismidae</taxon>
        <taxon>Blepharisma</taxon>
    </lineage>
</organism>
<evidence type="ECO:0000313" key="3">
    <source>
        <dbReference type="Proteomes" id="UP001162131"/>
    </source>
</evidence>
<evidence type="ECO:0000259" key="1">
    <source>
        <dbReference type="PROSITE" id="PS51462"/>
    </source>
</evidence>
<sequence length="185" mass="22120">MKAIERISARWFSVIKDSSNEIIIYCDENNNKIGECTRKYMRDHRLRFRKSFVFVRNKENLFYVQKRVKSAFVYPEFYDPAPGGVVLASDNNDEYCAKRELEEEMGMKIDKVGFLMNFLYKGQWEYWCATFSAQWDQPIILDPDEVDSVEIMSLEEILRREKTEKFTPDSMKLLHELIKRNLIQE</sequence>
<dbReference type="AlphaFoldDB" id="A0AAU9IFN7"/>
<gene>
    <name evidence="2" type="ORF">BSTOLATCC_MIC5419</name>
</gene>
<comment type="caution">
    <text evidence="2">The sequence shown here is derived from an EMBL/GenBank/DDBJ whole genome shotgun (WGS) entry which is preliminary data.</text>
</comment>
<dbReference type="PROSITE" id="PS51462">
    <property type="entry name" value="NUDIX"/>
    <property type="match status" value="1"/>
</dbReference>
<dbReference type="Pfam" id="PF00293">
    <property type="entry name" value="NUDIX"/>
    <property type="match status" value="1"/>
</dbReference>
<dbReference type="EMBL" id="CAJZBQ010000005">
    <property type="protein sequence ID" value="CAG9312171.1"/>
    <property type="molecule type" value="Genomic_DNA"/>
</dbReference>
<dbReference type="InterPro" id="IPR015797">
    <property type="entry name" value="NUDIX_hydrolase-like_dom_sf"/>
</dbReference>
<dbReference type="Proteomes" id="UP001162131">
    <property type="component" value="Unassembled WGS sequence"/>
</dbReference>
<dbReference type="SUPFAM" id="SSF55811">
    <property type="entry name" value="Nudix"/>
    <property type="match status" value="1"/>
</dbReference>
<protein>
    <recommendedName>
        <fullName evidence="1">Nudix hydrolase domain-containing protein</fullName>
    </recommendedName>
</protein>
<dbReference type="PANTHER" id="PTHR10885">
    <property type="entry name" value="ISOPENTENYL-DIPHOSPHATE DELTA-ISOMERASE"/>
    <property type="match status" value="1"/>
</dbReference>
<evidence type="ECO:0000313" key="2">
    <source>
        <dbReference type="EMBL" id="CAG9312171.1"/>
    </source>
</evidence>
<dbReference type="Gene3D" id="3.90.79.10">
    <property type="entry name" value="Nucleoside Triphosphate Pyrophosphohydrolase"/>
    <property type="match status" value="1"/>
</dbReference>
<dbReference type="InterPro" id="IPR000086">
    <property type="entry name" value="NUDIX_hydrolase_dom"/>
</dbReference>
<reference evidence="2" key="1">
    <citation type="submission" date="2021-09" db="EMBL/GenBank/DDBJ databases">
        <authorList>
            <consortium name="AG Swart"/>
            <person name="Singh M."/>
            <person name="Singh A."/>
            <person name="Seah K."/>
            <person name="Emmerich C."/>
        </authorList>
    </citation>
    <scope>NUCLEOTIDE SEQUENCE</scope>
    <source>
        <strain evidence="2">ATCC30299</strain>
    </source>
</reference>
<accession>A0AAU9IFN7</accession>
<dbReference type="CDD" id="cd04697">
    <property type="entry name" value="NUDIX_Hydrolase"/>
    <property type="match status" value="1"/>
</dbReference>
<proteinExistence type="predicted"/>
<dbReference type="GO" id="GO:0003824">
    <property type="term" value="F:catalytic activity"/>
    <property type="evidence" value="ECO:0007669"/>
    <property type="project" value="UniProtKB-ARBA"/>
</dbReference>